<evidence type="ECO:0000313" key="2">
    <source>
        <dbReference type="EMBL" id="MCG7949139.1"/>
    </source>
</evidence>
<name>A0A9E4N7T3_9GAMM</name>
<reference evidence="2" key="1">
    <citation type="journal article" date="2021" name="Proc. Natl. Acad. Sci. U.S.A.">
        <title>Global biogeography of chemosynthetic symbionts reveals both localized and globally distributed symbiont groups. .</title>
        <authorList>
            <person name="Osvatic J.T."/>
            <person name="Wilkins L.G.E."/>
            <person name="Leibrecht L."/>
            <person name="Leray M."/>
            <person name="Zauner S."/>
            <person name="Polzin J."/>
            <person name="Camacho Y."/>
            <person name="Gros O."/>
            <person name="van Gils J.A."/>
            <person name="Eisen J.A."/>
            <person name="Petersen J.M."/>
            <person name="Yuen B."/>
        </authorList>
    </citation>
    <scope>NUCLEOTIDE SEQUENCE</scope>
    <source>
        <strain evidence="2">MAGclacostrist064TRANS</strain>
    </source>
</reference>
<comment type="caution">
    <text evidence="2">The sequence shown here is derived from an EMBL/GenBank/DDBJ whole genome shotgun (WGS) entry which is preliminary data.</text>
</comment>
<dbReference type="PANTHER" id="PTHR37946:SF1">
    <property type="entry name" value="SLL1969 PROTEIN"/>
    <property type="match status" value="1"/>
</dbReference>
<accession>A0A9E4N7T3</accession>
<sequence>MRRELHFVAALLLLLPTLTPADTGVGDCAILLHGMGRTSQSMSLIEDALNGQGYKVWNESYPSLTQRLEVFTKPMMESAIRYCRDNQAASIHFVTHSLGGIIVRYYLQNHQIDDLGRIVMLAPPNKGSEVADEMKDGFLYQTIMGPNAQVLGTDQNSLPNRLRPIEGEIGIIAGEADGEPWFLPEIPGADDGKVAVERTKLPEMRDFLRVKSGHTFIMRNDAVIDQIVFFLKNGHFDHKTSDE</sequence>
<keyword evidence="1" id="KW-0732">Signal</keyword>
<dbReference type="AlphaFoldDB" id="A0A9E4N7T3"/>
<organism evidence="2 3">
    <name type="scientific">Candidatus Thiodiazotropha taylori</name>
    <dbReference type="NCBI Taxonomy" id="2792791"/>
    <lineage>
        <taxon>Bacteria</taxon>
        <taxon>Pseudomonadati</taxon>
        <taxon>Pseudomonadota</taxon>
        <taxon>Gammaproteobacteria</taxon>
        <taxon>Chromatiales</taxon>
        <taxon>Sedimenticolaceae</taxon>
        <taxon>Candidatus Thiodiazotropha</taxon>
    </lineage>
</organism>
<protein>
    <recommendedName>
        <fullName evidence="4">Alpha/beta hydrolase</fullName>
    </recommendedName>
</protein>
<dbReference type="InterPro" id="IPR029058">
    <property type="entry name" value="AB_hydrolase_fold"/>
</dbReference>
<dbReference type="PANTHER" id="PTHR37946">
    <property type="entry name" value="SLL1969 PROTEIN"/>
    <property type="match status" value="1"/>
</dbReference>
<proteinExistence type="predicted"/>
<evidence type="ECO:0000256" key="1">
    <source>
        <dbReference type="SAM" id="SignalP"/>
    </source>
</evidence>
<feature type="chain" id="PRO_5038957400" description="Alpha/beta hydrolase" evidence="1">
    <location>
        <begin position="22"/>
        <end position="243"/>
    </location>
</feature>
<dbReference type="Proteomes" id="UP000886667">
    <property type="component" value="Unassembled WGS sequence"/>
</dbReference>
<dbReference type="Gene3D" id="3.40.50.1820">
    <property type="entry name" value="alpha/beta hydrolase"/>
    <property type="match status" value="1"/>
</dbReference>
<evidence type="ECO:0000313" key="3">
    <source>
        <dbReference type="Proteomes" id="UP000886667"/>
    </source>
</evidence>
<feature type="signal peptide" evidence="1">
    <location>
        <begin position="1"/>
        <end position="21"/>
    </location>
</feature>
<dbReference type="EMBL" id="JAEPCM010000852">
    <property type="protein sequence ID" value="MCG7949139.1"/>
    <property type="molecule type" value="Genomic_DNA"/>
</dbReference>
<dbReference type="SUPFAM" id="SSF53474">
    <property type="entry name" value="alpha/beta-Hydrolases"/>
    <property type="match status" value="1"/>
</dbReference>
<evidence type="ECO:0008006" key="4">
    <source>
        <dbReference type="Google" id="ProtNLM"/>
    </source>
</evidence>
<gene>
    <name evidence="2" type="ORF">JAZ07_22610</name>
</gene>